<dbReference type="EMBL" id="JAMQOL010000040">
    <property type="protein sequence ID" value="MCM4081406.1"/>
    <property type="molecule type" value="Genomic_DNA"/>
</dbReference>
<organism evidence="5 6">
    <name type="scientific">Paractinoplanes hotanensis</name>
    <dbReference type="NCBI Taxonomy" id="2906497"/>
    <lineage>
        <taxon>Bacteria</taxon>
        <taxon>Bacillati</taxon>
        <taxon>Actinomycetota</taxon>
        <taxon>Actinomycetes</taxon>
        <taxon>Micromonosporales</taxon>
        <taxon>Micromonosporaceae</taxon>
        <taxon>Paractinoplanes</taxon>
    </lineage>
</organism>
<feature type="signal peptide" evidence="3">
    <location>
        <begin position="1"/>
        <end position="21"/>
    </location>
</feature>
<comment type="similarity">
    <text evidence="1">Belongs to the Cu-Zn superoxide dismutase family.</text>
</comment>
<dbReference type="Pfam" id="PF00080">
    <property type="entry name" value="Sod_Cu"/>
    <property type="match status" value="1"/>
</dbReference>
<feature type="region of interest" description="Disordered" evidence="2">
    <location>
        <begin position="121"/>
        <end position="149"/>
    </location>
</feature>
<dbReference type="InterPro" id="IPR036423">
    <property type="entry name" value="SOD-like_Cu/Zn_dom_sf"/>
</dbReference>
<dbReference type="PROSITE" id="PS51257">
    <property type="entry name" value="PROKAR_LIPOPROTEIN"/>
    <property type="match status" value="1"/>
</dbReference>
<accession>A0ABT0Y5U4</accession>
<evidence type="ECO:0000256" key="1">
    <source>
        <dbReference type="ARBA" id="ARBA00010457"/>
    </source>
</evidence>
<name>A0ABT0Y5U4_9ACTN</name>
<reference evidence="5 6" key="1">
    <citation type="submission" date="2022-06" db="EMBL/GenBank/DDBJ databases">
        <title>Actinoplanes abujensis sp. nov., isolated from Nigerian arid soil.</title>
        <authorList>
            <person name="Ding P."/>
        </authorList>
    </citation>
    <scope>NUCLEOTIDE SEQUENCE [LARGE SCALE GENOMIC DNA]</scope>
    <source>
        <strain evidence="6">TRM88002</strain>
    </source>
</reference>
<evidence type="ECO:0000259" key="4">
    <source>
        <dbReference type="Pfam" id="PF00080"/>
    </source>
</evidence>
<dbReference type="InterPro" id="IPR001424">
    <property type="entry name" value="SOD_Cu_Zn_dom"/>
</dbReference>
<sequence>MFSRALALTVPLFMITGCANSVPIGPTTSTSMITSASAWTLYQGSPSPAPSASWAPDTVATGTFLPFRPGATAITYDPAVVPPGATATVAVAQMPRTTEVRLEAAGLIPRRAYGAHLHTEPCTAVPDQAGPHYQHQKDPKTPSVDPSYANPRNEVWLDFSADGYGTATVSTVQGWTFPAGRSARSLILHAQQTKTAAGVAGTAGPRVACLTLPRR</sequence>
<comment type="caution">
    <text evidence="5">The sequence shown here is derived from an EMBL/GenBank/DDBJ whole genome shotgun (WGS) entry which is preliminary data.</text>
</comment>
<keyword evidence="3" id="KW-0732">Signal</keyword>
<proteinExistence type="inferred from homology"/>
<dbReference type="RefSeq" id="WP_251801191.1">
    <property type="nucleotide sequence ID" value="NZ_JAMQOL010000040.1"/>
</dbReference>
<keyword evidence="6" id="KW-1185">Reference proteome</keyword>
<dbReference type="SUPFAM" id="SSF49329">
    <property type="entry name" value="Cu,Zn superoxide dismutase-like"/>
    <property type="match status" value="1"/>
</dbReference>
<evidence type="ECO:0000313" key="6">
    <source>
        <dbReference type="Proteomes" id="UP001523216"/>
    </source>
</evidence>
<dbReference type="Gene3D" id="2.60.40.200">
    <property type="entry name" value="Superoxide dismutase, copper/zinc binding domain"/>
    <property type="match status" value="1"/>
</dbReference>
<feature type="chain" id="PRO_5047096643" evidence="3">
    <location>
        <begin position="22"/>
        <end position="215"/>
    </location>
</feature>
<evidence type="ECO:0000313" key="5">
    <source>
        <dbReference type="EMBL" id="MCM4081406.1"/>
    </source>
</evidence>
<evidence type="ECO:0000256" key="3">
    <source>
        <dbReference type="SAM" id="SignalP"/>
    </source>
</evidence>
<feature type="domain" description="Superoxide dismutase copper/zinc binding" evidence="4">
    <location>
        <begin position="87"/>
        <end position="209"/>
    </location>
</feature>
<protein>
    <submittedName>
        <fullName evidence="5">Superoxide dismutase family protein</fullName>
    </submittedName>
</protein>
<evidence type="ECO:0000256" key="2">
    <source>
        <dbReference type="SAM" id="MobiDB-lite"/>
    </source>
</evidence>
<gene>
    <name evidence="5" type="ORF">LXN57_27915</name>
</gene>
<dbReference type="Proteomes" id="UP001523216">
    <property type="component" value="Unassembled WGS sequence"/>
</dbReference>